<dbReference type="PANTHER" id="PTHR11662:SF405">
    <property type="entry name" value="PROTEIN CBG12249"/>
    <property type="match status" value="1"/>
</dbReference>
<dbReference type="InterPro" id="IPR036259">
    <property type="entry name" value="MFS_trans_sf"/>
</dbReference>
<keyword evidence="8" id="KW-1185">Reference proteome</keyword>
<evidence type="ECO:0000313" key="7">
    <source>
        <dbReference type="EMBL" id="KHJ90530.1"/>
    </source>
</evidence>
<feature type="domain" description="Major facilitator superfamily (MFS) profile" evidence="6">
    <location>
        <begin position="29"/>
        <end position="465"/>
    </location>
</feature>
<evidence type="ECO:0000313" key="8">
    <source>
        <dbReference type="Proteomes" id="UP000053660"/>
    </source>
</evidence>
<dbReference type="Pfam" id="PF07690">
    <property type="entry name" value="MFS_1"/>
    <property type="match status" value="1"/>
</dbReference>
<dbReference type="PROSITE" id="PS50850">
    <property type="entry name" value="MFS"/>
    <property type="match status" value="1"/>
</dbReference>
<evidence type="ECO:0000256" key="5">
    <source>
        <dbReference type="SAM" id="Phobius"/>
    </source>
</evidence>
<feature type="transmembrane region" description="Helical" evidence="5">
    <location>
        <begin position="96"/>
        <end position="115"/>
    </location>
</feature>
<reference evidence="7 8" key="1">
    <citation type="submission" date="2014-03" db="EMBL/GenBank/DDBJ databases">
        <title>Draft genome of the hookworm Oesophagostomum dentatum.</title>
        <authorList>
            <person name="Mitreva M."/>
        </authorList>
    </citation>
    <scope>NUCLEOTIDE SEQUENCE [LARGE SCALE GENOMIC DNA]</scope>
    <source>
        <strain evidence="7 8">OD-Hann</strain>
    </source>
</reference>
<feature type="transmembrane region" description="Helical" evidence="5">
    <location>
        <begin position="193"/>
        <end position="210"/>
    </location>
</feature>
<dbReference type="EMBL" id="KN552934">
    <property type="protein sequence ID" value="KHJ90530.1"/>
    <property type="molecule type" value="Genomic_DNA"/>
</dbReference>
<organism evidence="7 8">
    <name type="scientific">Oesophagostomum dentatum</name>
    <name type="common">Nodular worm</name>
    <dbReference type="NCBI Taxonomy" id="61180"/>
    <lineage>
        <taxon>Eukaryota</taxon>
        <taxon>Metazoa</taxon>
        <taxon>Ecdysozoa</taxon>
        <taxon>Nematoda</taxon>
        <taxon>Chromadorea</taxon>
        <taxon>Rhabditida</taxon>
        <taxon>Rhabditina</taxon>
        <taxon>Rhabditomorpha</taxon>
        <taxon>Strongyloidea</taxon>
        <taxon>Strongylidae</taxon>
        <taxon>Oesophagostomum</taxon>
    </lineage>
</organism>
<keyword evidence="2 5" id="KW-0812">Transmembrane</keyword>
<evidence type="ECO:0000256" key="4">
    <source>
        <dbReference type="ARBA" id="ARBA00023136"/>
    </source>
</evidence>
<keyword evidence="3 5" id="KW-1133">Transmembrane helix</keyword>
<evidence type="ECO:0000256" key="2">
    <source>
        <dbReference type="ARBA" id="ARBA00022692"/>
    </source>
</evidence>
<dbReference type="InterPro" id="IPR020846">
    <property type="entry name" value="MFS_dom"/>
</dbReference>
<dbReference type="AlphaFoldDB" id="A0A0B1T562"/>
<evidence type="ECO:0000259" key="6">
    <source>
        <dbReference type="PROSITE" id="PS50850"/>
    </source>
</evidence>
<dbReference type="GO" id="GO:0022857">
    <property type="term" value="F:transmembrane transporter activity"/>
    <property type="evidence" value="ECO:0007669"/>
    <property type="project" value="InterPro"/>
</dbReference>
<feature type="transmembrane region" description="Helical" evidence="5">
    <location>
        <begin position="21"/>
        <end position="40"/>
    </location>
</feature>
<dbReference type="Proteomes" id="UP000053660">
    <property type="component" value="Unassembled WGS sequence"/>
</dbReference>
<dbReference type="GO" id="GO:0016020">
    <property type="term" value="C:membrane"/>
    <property type="evidence" value="ECO:0007669"/>
    <property type="project" value="UniProtKB-SubCell"/>
</dbReference>
<keyword evidence="4 5" id="KW-0472">Membrane</keyword>
<evidence type="ECO:0000256" key="3">
    <source>
        <dbReference type="ARBA" id="ARBA00022989"/>
    </source>
</evidence>
<feature type="transmembrane region" description="Helical" evidence="5">
    <location>
        <begin position="408"/>
        <end position="430"/>
    </location>
</feature>
<accession>A0A0B1T562</accession>
<dbReference type="Gene3D" id="1.20.1250.20">
    <property type="entry name" value="MFS general substrate transporter like domains"/>
    <property type="match status" value="2"/>
</dbReference>
<proteinExistence type="predicted"/>
<evidence type="ECO:0000256" key="1">
    <source>
        <dbReference type="ARBA" id="ARBA00004141"/>
    </source>
</evidence>
<dbReference type="InterPro" id="IPR050382">
    <property type="entry name" value="MFS_Na/Anion_cotransporter"/>
</dbReference>
<dbReference type="InterPro" id="IPR011701">
    <property type="entry name" value="MFS"/>
</dbReference>
<dbReference type="SUPFAM" id="SSF103473">
    <property type="entry name" value="MFS general substrate transporter"/>
    <property type="match status" value="1"/>
</dbReference>
<feature type="transmembrane region" description="Helical" evidence="5">
    <location>
        <begin position="294"/>
        <end position="314"/>
    </location>
</feature>
<feature type="transmembrane region" description="Helical" evidence="5">
    <location>
        <begin position="380"/>
        <end position="401"/>
    </location>
</feature>
<dbReference type="GO" id="GO:0006820">
    <property type="term" value="P:monoatomic anion transport"/>
    <property type="evidence" value="ECO:0007669"/>
    <property type="project" value="TreeGrafter"/>
</dbReference>
<protein>
    <submittedName>
        <fullName evidence="7">Transporter, major facilitator family protein</fullName>
    </submittedName>
</protein>
<feature type="transmembrane region" description="Helical" evidence="5">
    <location>
        <begin position="60"/>
        <end position="84"/>
    </location>
</feature>
<dbReference type="OrthoDB" id="5817502at2759"/>
<feature type="transmembrane region" description="Helical" evidence="5">
    <location>
        <begin position="253"/>
        <end position="274"/>
    </location>
</feature>
<gene>
    <name evidence="7" type="ORF">OESDEN_09629</name>
</gene>
<name>A0A0B1T562_OESDE</name>
<feature type="transmembrane region" description="Helical" evidence="5">
    <location>
        <begin position="442"/>
        <end position="471"/>
    </location>
</feature>
<sequence length="501" mass="54849">MDKSDDRMTIIRLGLYVNVSMRLNLSMAIVCMVNSTAFLSGSPHKNFNVTLESIVQGDLLWSPAMQSLLLSATFYGGLATIGFAGTLADKYGPKMIMIAVTLDYIIVTLLTPLLAQWSYYAYFVSRIVMGVGEGFVFPCFASLIGRWYAPSEKSTVAALYTSGNQQRFQLAASLTSLISSYLCTLGWPIIFYIFGALGCFWLIFWTIFVTNSPRENKFISEKEMEYLAENIQHGKTKTTLSVPWRKMLTSRPLIAAILCQYTYSMQASLLQAFLPTFLKEELLIPLDKNGIYTMIPFISQMVSKNIFALVADYMKRNNIIGHTKCAKIFQIIGNLVRLLLARTAMLTSSSPGSYGSAASLVLLATIPTCENPYTALPLLAFYGAFFSGGIPGFFTCLLCIAPPFSGSISSIAMVLGTLGNISGPMMLGFISKLGFTQKWAASFIICACLNVITGTIFILFGSGMFSVLLLLQVSLSGVKRKSVSAKVQEWAKIKPSSSPSA</sequence>
<comment type="subcellular location">
    <subcellularLocation>
        <location evidence="1">Membrane</location>
        <topology evidence="1">Multi-pass membrane protein</topology>
    </subcellularLocation>
</comment>
<dbReference type="PANTHER" id="PTHR11662">
    <property type="entry name" value="SOLUTE CARRIER FAMILY 17"/>
    <property type="match status" value="1"/>
</dbReference>